<dbReference type="PANTHER" id="PTHR21240:SF28">
    <property type="entry name" value="ISO-OROTATE DECARBOXYLASE (EUROFUNG)"/>
    <property type="match status" value="1"/>
</dbReference>
<dbReference type="RefSeq" id="WP_093086056.1">
    <property type="nucleotide sequence ID" value="NZ_FNBE01000011.1"/>
</dbReference>
<sequence>MEERYLLISTDSHVGPSVARQLREYCDRRHLEAFDEDVRSTQTHYSTAHAAEINANDPLGGAIQGGNTVAAVALASDTNTAAMKQRWADAAAVEGLQDPQARLRDMDAEGVAVDIVFAGGQNDEMLPFDTHPDPEMRAVGAEIFNRWMVDFCSADPLRLKGVAQISLHDIDAAVDAVRKAKDAGFCSINFPSPRRDLLPYTEEAYEPFWSVCAELEMPLNTHGGGGERGYWSGKGARWCSRAEGQFMARRALWGLIFGGVFERHPGLTLVLTEQMSSWVPQTMRQLDGIYDDNLAAFRGFQDELPLRPSEYWARQVFVGNSFMSRPEALMRNEIGLQNIMYGTDYPHAESIFPLTRLAMRQAFHGLPPQEVAMILGGNAARCFGFDVDALRPVADRIGPTVAEIDVAPTEQELAEDVPPFCLAFRRY</sequence>
<accession>A0A1G7TTT9</accession>
<dbReference type="GO" id="GO:0016831">
    <property type="term" value="F:carboxy-lyase activity"/>
    <property type="evidence" value="ECO:0007669"/>
    <property type="project" value="InterPro"/>
</dbReference>
<gene>
    <name evidence="3" type="ORF">SAMN05216377_111127</name>
</gene>
<evidence type="ECO:0000313" key="4">
    <source>
        <dbReference type="Proteomes" id="UP000198967"/>
    </source>
</evidence>
<dbReference type="Gene3D" id="3.20.20.140">
    <property type="entry name" value="Metal-dependent hydrolases"/>
    <property type="match status" value="1"/>
</dbReference>
<organism evidence="3 4">
    <name type="scientific">Pseudonocardia oroxyli</name>
    <dbReference type="NCBI Taxonomy" id="366584"/>
    <lineage>
        <taxon>Bacteria</taxon>
        <taxon>Bacillati</taxon>
        <taxon>Actinomycetota</taxon>
        <taxon>Actinomycetes</taxon>
        <taxon>Pseudonocardiales</taxon>
        <taxon>Pseudonocardiaceae</taxon>
        <taxon>Pseudonocardia</taxon>
    </lineage>
</organism>
<feature type="domain" description="Amidohydrolase-related" evidence="2">
    <location>
        <begin position="97"/>
        <end position="385"/>
    </location>
</feature>
<dbReference type="InterPro" id="IPR032466">
    <property type="entry name" value="Metal_Hydrolase"/>
</dbReference>
<keyword evidence="3" id="KW-0378">Hydrolase</keyword>
<protein>
    <submittedName>
        <fullName evidence="3">Predicted metal-dependent hydrolase, TIM-barrel fold</fullName>
    </submittedName>
</protein>
<proteinExistence type="predicted"/>
<reference evidence="3 4" key="1">
    <citation type="submission" date="2016-10" db="EMBL/GenBank/DDBJ databases">
        <authorList>
            <person name="de Groot N.N."/>
        </authorList>
    </citation>
    <scope>NUCLEOTIDE SEQUENCE [LARGE SCALE GENOMIC DNA]</scope>
    <source>
        <strain evidence="3 4">CGMCC 4.3143</strain>
    </source>
</reference>
<dbReference type="STRING" id="366584.SAMN05216377_111127"/>
<dbReference type="SUPFAM" id="SSF51556">
    <property type="entry name" value="Metallo-dependent hydrolases"/>
    <property type="match status" value="1"/>
</dbReference>
<keyword evidence="1" id="KW-0456">Lyase</keyword>
<dbReference type="AlphaFoldDB" id="A0A1G7TTT9"/>
<dbReference type="Proteomes" id="UP000198967">
    <property type="component" value="Unassembled WGS sequence"/>
</dbReference>
<evidence type="ECO:0000313" key="3">
    <source>
        <dbReference type="EMBL" id="SDG38424.1"/>
    </source>
</evidence>
<dbReference type="EMBL" id="FNBE01000011">
    <property type="protein sequence ID" value="SDG38424.1"/>
    <property type="molecule type" value="Genomic_DNA"/>
</dbReference>
<name>A0A1G7TTT9_PSEOR</name>
<dbReference type="PANTHER" id="PTHR21240">
    <property type="entry name" value="2-AMINO-3-CARBOXYLMUCONATE-6-SEMIALDEHYDE DECARBOXYLASE"/>
    <property type="match status" value="1"/>
</dbReference>
<evidence type="ECO:0000256" key="1">
    <source>
        <dbReference type="ARBA" id="ARBA00023239"/>
    </source>
</evidence>
<dbReference type="Pfam" id="PF04909">
    <property type="entry name" value="Amidohydro_2"/>
    <property type="match status" value="1"/>
</dbReference>
<keyword evidence="4" id="KW-1185">Reference proteome</keyword>
<dbReference type="GO" id="GO:0016787">
    <property type="term" value="F:hydrolase activity"/>
    <property type="evidence" value="ECO:0007669"/>
    <property type="project" value="UniProtKB-KW"/>
</dbReference>
<dbReference type="GO" id="GO:0019748">
    <property type="term" value="P:secondary metabolic process"/>
    <property type="evidence" value="ECO:0007669"/>
    <property type="project" value="TreeGrafter"/>
</dbReference>
<dbReference type="InterPro" id="IPR032465">
    <property type="entry name" value="ACMSD"/>
</dbReference>
<dbReference type="OrthoDB" id="2533941at2"/>
<dbReference type="GO" id="GO:0005737">
    <property type="term" value="C:cytoplasm"/>
    <property type="evidence" value="ECO:0007669"/>
    <property type="project" value="TreeGrafter"/>
</dbReference>
<dbReference type="InterPro" id="IPR006680">
    <property type="entry name" value="Amidohydro-rel"/>
</dbReference>
<evidence type="ECO:0000259" key="2">
    <source>
        <dbReference type="Pfam" id="PF04909"/>
    </source>
</evidence>